<reference evidence="1 2" key="1">
    <citation type="submission" date="2024-01" db="EMBL/GenBank/DDBJ databases">
        <title>Seven novel Bacillus-like species.</title>
        <authorList>
            <person name="Liu G."/>
        </authorList>
    </citation>
    <scope>NUCLEOTIDE SEQUENCE [LARGE SCALE GENOMIC DNA]</scope>
    <source>
        <strain evidence="1 2">FJAT-51639</strain>
    </source>
</reference>
<sequence>MFRRPTCMESCLAHGKPYQECEIWCYPPTAIPTDSYLVPTAYTVPIAPYNLNQAVSNIPTTQPYPYYTYGSPMANRWECYRRCIRSGGSPASCCYYCELC</sequence>
<gene>
    <name evidence="1" type="ORF">WAZ07_14215</name>
</gene>
<dbReference type="EMBL" id="JBAWSX010000008">
    <property type="protein sequence ID" value="MEI4802453.1"/>
    <property type="molecule type" value="Genomic_DNA"/>
</dbReference>
<name>A0ABU8FID2_9BACI</name>
<keyword evidence="2" id="KW-1185">Reference proteome</keyword>
<comment type="caution">
    <text evidence="1">The sequence shown here is derived from an EMBL/GenBank/DDBJ whole genome shotgun (WGS) entry which is preliminary data.</text>
</comment>
<organism evidence="1 2">
    <name type="scientific">Bacillus bruguierae</name>
    <dbReference type="NCBI Taxonomy" id="3127667"/>
    <lineage>
        <taxon>Bacteria</taxon>
        <taxon>Bacillati</taxon>
        <taxon>Bacillota</taxon>
        <taxon>Bacilli</taxon>
        <taxon>Bacillales</taxon>
        <taxon>Bacillaceae</taxon>
        <taxon>Bacillus</taxon>
    </lineage>
</organism>
<dbReference type="RefSeq" id="WP_139207640.1">
    <property type="nucleotide sequence ID" value="NZ_JBAWSX010000008.1"/>
</dbReference>
<evidence type="ECO:0008006" key="3">
    <source>
        <dbReference type="Google" id="ProtNLM"/>
    </source>
</evidence>
<protein>
    <recommendedName>
        <fullName evidence="3">Spore coat protein</fullName>
    </recommendedName>
</protein>
<accession>A0ABU8FID2</accession>
<dbReference type="Proteomes" id="UP001372526">
    <property type="component" value="Unassembled WGS sequence"/>
</dbReference>
<evidence type="ECO:0000313" key="1">
    <source>
        <dbReference type="EMBL" id="MEI4802453.1"/>
    </source>
</evidence>
<evidence type="ECO:0000313" key="2">
    <source>
        <dbReference type="Proteomes" id="UP001372526"/>
    </source>
</evidence>
<proteinExistence type="predicted"/>